<dbReference type="AlphaFoldDB" id="A0A1P8Q0U8"/>
<organism evidence="2 3">
    <name type="scientific">Companilactobacillus allii</name>
    <dbReference type="NCBI Taxonomy" id="1847728"/>
    <lineage>
        <taxon>Bacteria</taxon>
        <taxon>Bacillati</taxon>
        <taxon>Bacillota</taxon>
        <taxon>Bacilli</taxon>
        <taxon>Lactobacillales</taxon>
        <taxon>Lactobacillaceae</taxon>
        <taxon>Companilactobacillus</taxon>
    </lineage>
</organism>
<dbReference type="EMBL" id="CP019323">
    <property type="protein sequence ID" value="APX71490.1"/>
    <property type="molecule type" value="Genomic_DNA"/>
</dbReference>
<evidence type="ECO:0000256" key="1">
    <source>
        <dbReference type="SAM" id="Phobius"/>
    </source>
</evidence>
<dbReference type="KEGG" id="lalw:BTM29_02480"/>
<keyword evidence="1" id="KW-1133">Transmembrane helix</keyword>
<feature type="transmembrane region" description="Helical" evidence="1">
    <location>
        <begin position="117"/>
        <end position="138"/>
    </location>
</feature>
<proteinExistence type="predicted"/>
<dbReference type="OrthoDB" id="1100174at2"/>
<dbReference type="InterPro" id="IPR021354">
    <property type="entry name" value="DUF2975"/>
</dbReference>
<protein>
    <recommendedName>
        <fullName evidence="4">DUF2975 domain-containing protein</fullName>
    </recommendedName>
</protein>
<reference evidence="3" key="1">
    <citation type="submission" date="2016-12" db="EMBL/GenBank/DDBJ databases">
        <authorList>
            <person name="Jung M.Y."/>
            <person name="Lee S.H."/>
        </authorList>
    </citation>
    <scope>NUCLEOTIDE SEQUENCE [LARGE SCALE GENOMIC DNA]</scope>
    <source>
        <strain evidence="3">WiKim39</strain>
    </source>
</reference>
<feature type="transmembrane region" description="Helical" evidence="1">
    <location>
        <begin position="92"/>
        <end position="111"/>
    </location>
</feature>
<feature type="transmembrane region" description="Helical" evidence="1">
    <location>
        <begin position="12"/>
        <end position="31"/>
    </location>
</feature>
<keyword evidence="1" id="KW-0812">Transmembrane</keyword>
<keyword evidence="3" id="KW-1185">Reference proteome</keyword>
<dbReference type="RefSeq" id="WP_076613994.1">
    <property type="nucleotide sequence ID" value="NZ_CP019323.1"/>
</dbReference>
<name>A0A1P8Q0U8_9LACO</name>
<gene>
    <name evidence="2" type="ORF">BTM29_02480</name>
</gene>
<sequence length="159" mass="17594">MKKETIFLRITIYVFALIMAAICIIVAPHYIIGANNLMPNKPILTIIFGVGLYATAILFYLVLYQAMKLLNLIDHNSAFSNKAVIALKTIKIYAYIMCAIYILESPVFFVFADRDDAPGVILVCAVLAGASLVIAIFASMLQKLLHHAIEIKSENDLTI</sequence>
<accession>A0A1P8Q0U8</accession>
<evidence type="ECO:0000313" key="2">
    <source>
        <dbReference type="EMBL" id="APX71490.1"/>
    </source>
</evidence>
<dbReference type="Pfam" id="PF11188">
    <property type="entry name" value="DUF2975"/>
    <property type="match status" value="1"/>
</dbReference>
<dbReference type="Proteomes" id="UP000187499">
    <property type="component" value="Chromosome"/>
</dbReference>
<keyword evidence="1" id="KW-0472">Membrane</keyword>
<evidence type="ECO:0008006" key="4">
    <source>
        <dbReference type="Google" id="ProtNLM"/>
    </source>
</evidence>
<feature type="transmembrane region" description="Helical" evidence="1">
    <location>
        <begin position="43"/>
        <end position="63"/>
    </location>
</feature>
<dbReference type="STRING" id="1847728.BTM29_02480"/>
<evidence type="ECO:0000313" key="3">
    <source>
        <dbReference type="Proteomes" id="UP000187499"/>
    </source>
</evidence>